<reference evidence="2" key="1">
    <citation type="submission" date="2020-05" db="EMBL/GenBank/DDBJ databases">
        <authorList>
            <person name="Zhu T."/>
            <person name="Keshari N."/>
            <person name="Lu X."/>
        </authorList>
    </citation>
    <scope>NUCLEOTIDE SEQUENCE</scope>
    <source>
        <strain evidence="2">NK1-22</strain>
    </source>
</reference>
<name>A0AA96Y8C1_9CYAN</name>
<feature type="region of interest" description="Disordered" evidence="1">
    <location>
        <begin position="31"/>
        <end position="51"/>
    </location>
</feature>
<dbReference type="KEGG" id="tog:HNI00_07305"/>
<evidence type="ECO:0000256" key="1">
    <source>
        <dbReference type="SAM" id="MobiDB-lite"/>
    </source>
</evidence>
<gene>
    <name evidence="2" type="ORF">HNI00_07305</name>
</gene>
<dbReference type="EMBL" id="CP053540">
    <property type="protein sequence ID" value="WOB42983.1"/>
    <property type="molecule type" value="Genomic_DNA"/>
</dbReference>
<sequence>MVAKPQIKSFPFLPLLLLILVGTLVLSQPPTPEAAPPYTTAPMPMLDDPEAETSEWEEFVNAMSDAVARQKCRSLADYYSQTGGTRVIVTSVTPLKNGLYRCKFLGEVQGYDDDP</sequence>
<protein>
    <submittedName>
        <fullName evidence="2">Uncharacterized protein</fullName>
    </submittedName>
</protein>
<proteinExistence type="predicted"/>
<accession>A0AA96Y8C1</accession>
<dbReference type="RefSeq" id="WP_316792023.1">
    <property type="nucleotide sequence ID" value="NZ_CP053540.1"/>
</dbReference>
<evidence type="ECO:0000313" key="2">
    <source>
        <dbReference type="EMBL" id="WOB42983.1"/>
    </source>
</evidence>
<organism evidence="2">
    <name type="scientific">Thermoleptolyngbya oregonensis NK1-22</name>
    <dbReference type="NCBI Taxonomy" id="2547457"/>
    <lineage>
        <taxon>Bacteria</taxon>
        <taxon>Bacillati</taxon>
        <taxon>Cyanobacteriota</taxon>
        <taxon>Cyanophyceae</taxon>
        <taxon>Oculatellales</taxon>
        <taxon>Oculatellaceae</taxon>
        <taxon>Thermoleptolyngbya</taxon>
    </lineage>
</organism>
<dbReference type="AlphaFoldDB" id="A0AA96Y8C1"/>